<dbReference type="STRING" id="553510.B1H19_32695"/>
<dbReference type="GO" id="GO:0008757">
    <property type="term" value="F:S-adenosylmethionine-dependent methyltransferase activity"/>
    <property type="evidence" value="ECO:0007669"/>
    <property type="project" value="InterPro"/>
</dbReference>
<dbReference type="CDD" id="cd02440">
    <property type="entry name" value="AdoMet_MTases"/>
    <property type="match status" value="1"/>
</dbReference>
<organism evidence="2 3">
    <name type="scientific">Streptomyces gilvosporeus</name>
    <dbReference type="NCBI Taxonomy" id="553510"/>
    <lineage>
        <taxon>Bacteria</taxon>
        <taxon>Bacillati</taxon>
        <taxon>Actinomycetota</taxon>
        <taxon>Actinomycetes</taxon>
        <taxon>Kitasatosporales</taxon>
        <taxon>Streptomycetaceae</taxon>
        <taxon>Streptomyces</taxon>
    </lineage>
</organism>
<dbReference type="AlphaFoldDB" id="A0A1V0TZT6"/>
<dbReference type="KEGG" id="sgv:B1H19_32695"/>
<gene>
    <name evidence="2" type="ORF">B1H19_32695</name>
</gene>
<sequence length="209" mass="23071">MTSSGRWDPAQRSSSRSTHILGYPSQTEYAERWAGPAKWITAELDYLSGVLPRGARVADIGCGPGHHTRLLRECGFRVTGLDLSWGMLSSQGTPGVVQADMRALPMATGSLDAVWCAAALLHIPRSDVPVVLGEFARVLRTGGELITSLAEGDGELWETVSYESSCRRWYVLHQADPFAAQLGEAGFRVVGHSRRSTHRDWLHFRARRR</sequence>
<dbReference type="InterPro" id="IPR029063">
    <property type="entry name" value="SAM-dependent_MTases_sf"/>
</dbReference>
<evidence type="ECO:0000313" key="2">
    <source>
        <dbReference type="EMBL" id="ARF58310.1"/>
    </source>
</evidence>
<evidence type="ECO:0000313" key="3">
    <source>
        <dbReference type="Proteomes" id="UP000192726"/>
    </source>
</evidence>
<accession>A0A1V0TZT6</accession>
<dbReference type="Proteomes" id="UP000192726">
    <property type="component" value="Chromosome"/>
</dbReference>
<evidence type="ECO:0000259" key="1">
    <source>
        <dbReference type="Pfam" id="PF08241"/>
    </source>
</evidence>
<protein>
    <recommendedName>
        <fullName evidence="1">Methyltransferase type 11 domain-containing protein</fullName>
    </recommendedName>
</protein>
<dbReference type="Pfam" id="PF08241">
    <property type="entry name" value="Methyltransf_11"/>
    <property type="match status" value="1"/>
</dbReference>
<dbReference type="EMBL" id="CP020569">
    <property type="protein sequence ID" value="ARF58310.1"/>
    <property type="molecule type" value="Genomic_DNA"/>
</dbReference>
<feature type="domain" description="Methyltransferase type 11" evidence="1">
    <location>
        <begin position="59"/>
        <end position="146"/>
    </location>
</feature>
<name>A0A1V0TZT6_9ACTN</name>
<reference evidence="2 3" key="1">
    <citation type="submission" date="2017-04" db="EMBL/GenBank/DDBJ databases">
        <title>Complete Genome Sequence of Streptomyces gilvosporeus F607, a Capable Producer of Natamycin.</title>
        <authorList>
            <person name="Zong G."/>
            <person name="Zhong C."/>
            <person name="Fu J."/>
            <person name="Qin R."/>
            <person name="Cao G."/>
        </authorList>
    </citation>
    <scope>NUCLEOTIDE SEQUENCE [LARGE SCALE GENOMIC DNA]</scope>
    <source>
        <strain evidence="2 3">F607</strain>
    </source>
</reference>
<dbReference type="Gene3D" id="3.40.50.150">
    <property type="entry name" value="Vaccinia Virus protein VP39"/>
    <property type="match status" value="1"/>
</dbReference>
<dbReference type="SUPFAM" id="SSF53335">
    <property type="entry name" value="S-adenosyl-L-methionine-dependent methyltransferases"/>
    <property type="match status" value="1"/>
</dbReference>
<proteinExistence type="predicted"/>
<keyword evidence="3" id="KW-1185">Reference proteome</keyword>
<dbReference type="PANTHER" id="PTHR43591:SF99">
    <property type="entry name" value="OS06G0646000 PROTEIN"/>
    <property type="match status" value="1"/>
</dbReference>
<dbReference type="InterPro" id="IPR013216">
    <property type="entry name" value="Methyltransf_11"/>
</dbReference>
<dbReference type="PANTHER" id="PTHR43591">
    <property type="entry name" value="METHYLTRANSFERASE"/>
    <property type="match status" value="1"/>
</dbReference>